<sequence length="163" mass="18408">MFLVPLIATILVLVRVTQAYVFPICQETGKALNAVLSSLRSLIPNCMKLLTTRPKPLPEPTYWQKIGKLVGYEKVIVEDSNIEPCFCNNGVVVLVALILMCLYILFIKKYFVTVKDPRPQFIPFMSNEEDGFDTEVAYEQSIRARPTMSCTRCGCLSYDRGDA</sequence>
<evidence type="ECO:0000313" key="3">
    <source>
        <dbReference type="Proteomes" id="UP000695000"/>
    </source>
</evidence>
<dbReference type="GeneID" id="108568023"/>
<keyword evidence="1" id="KW-1133">Transmembrane helix</keyword>
<gene>
    <name evidence="4" type="primary">LOC108568023</name>
</gene>
<name>A0ABM1NC08_NICVS</name>
<protein>
    <submittedName>
        <fullName evidence="4">Uncharacterized protein LOC108568023</fullName>
    </submittedName>
</protein>
<reference evidence="4" key="1">
    <citation type="submission" date="2025-08" db="UniProtKB">
        <authorList>
            <consortium name="RefSeq"/>
        </authorList>
    </citation>
    <scope>IDENTIFICATION</scope>
    <source>
        <tissue evidence="4">Whole Larva</tissue>
    </source>
</reference>
<accession>A0ABM1NC08</accession>
<feature type="chain" id="PRO_5045037533" evidence="2">
    <location>
        <begin position="20"/>
        <end position="163"/>
    </location>
</feature>
<feature type="signal peptide" evidence="2">
    <location>
        <begin position="1"/>
        <end position="19"/>
    </location>
</feature>
<dbReference type="RefSeq" id="XP_017784358.1">
    <property type="nucleotide sequence ID" value="XM_017928869.1"/>
</dbReference>
<keyword evidence="2" id="KW-0732">Signal</keyword>
<feature type="transmembrane region" description="Helical" evidence="1">
    <location>
        <begin position="90"/>
        <end position="107"/>
    </location>
</feature>
<evidence type="ECO:0000256" key="2">
    <source>
        <dbReference type="SAM" id="SignalP"/>
    </source>
</evidence>
<evidence type="ECO:0000256" key="1">
    <source>
        <dbReference type="SAM" id="Phobius"/>
    </source>
</evidence>
<proteinExistence type="predicted"/>
<evidence type="ECO:0000313" key="4">
    <source>
        <dbReference type="RefSeq" id="XP_017784358.1"/>
    </source>
</evidence>
<dbReference type="Proteomes" id="UP000695000">
    <property type="component" value="Unplaced"/>
</dbReference>
<keyword evidence="3" id="KW-1185">Reference proteome</keyword>
<keyword evidence="1" id="KW-0472">Membrane</keyword>
<keyword evidence="1" id="KW-0812">Transmembrane</keyword>
<organism evidence="3 4">
    <name type="scientific">Nicrophorus vespilloides</name>
    <name type="common">Boreal carrion beetle</name>
    <dbReference type="NCBI Taxonomy" id="110193"/>
    <lineage>
        <taxon>Eukaryota</taxon>
        <taxon>Metazoa</taxon>
        <taxon>Ecdysozoa</taxon>
        <taxon>Arthropoda</taxon>
        <taxon>Hexapoda</taxon>
        <taxon>Insecta</taxon>
        <taxon>Pterygota</taxon>
        <taxon>Neoptera</taxon>
        <taxon>Endopterygota</taxon>
        <taxon>Coleoptera</taxon>
        <taxon>Polyphaga</taxon>
        <taxon>Staphyliniformia</taxon>
        <taxon>Silphidae</taxon>
        <taxon>Nicrophorinae</taxon>
        <taxon>Nicrophorus</taxon>
    </lineage>
</organism>